<proteinExistence type="predicted"/>
<dbReference type="Proteomes" id="UP000612746">
    <property type="component" value="Unassembled WGS sequence"/>
</dbReference>
<accession>A0A8H7UC84</accession>
<evidence type="ECO:0000313" key="2">
    <source>
        <dbReference type="Proteomes" id="UP000612746"/>
    </source>
</evidence>
<reference evidence="1" key="1">
    <citation type="submission" date="2020-12" db="EMBL/GenBank/DDBJ databases">
        <title>Metabolic potential, ecology and presence of endohyphal bacteria is reflected in genomic diversity of Mucoromycotina.</title>
        <authorList>
            <person name="Muszewska A."/>
            <person name="Okrasinska A."/>
            <person name="Steczkiewicz K."/>
            <person name="Drgas O."/>
            <person name="Orlowska M."/>
            <person name="Perlinska-Lenart U."/>
            <person name="Aleksandrzak-Piekarczyk T."/>
            <person name="Szatraj K."/>
            <person name="Zielenkiewicz U."/>
            <person name="Pilsyk S."/>
            <person name="Malc E."/>
            <person name="Mieczkowski P."/>
            <person name="Kruszewska J.S."/>
            <person name="Biernat P."/>
            <person name="Pawlowska J."/>
        </authorList>
    </citation>
    <scope>NUCLEOTIDE SEQUENCE</scope>
    <source>
        <strain evidence="1">WA0000051536</strain>
    </source>
</reference>
<name>A0A8H7UC84_9FUNG</name>
<sequence length="112" mass="12569">MTLFGARGTEREQETLRVSIGSAAKCSVVLSFTYYGVSTGDKKHVHERPLEKKYNRFVSHTAAAGFRATISFAKQNLEPLARPFPNFESQLSLQAFVSFSTLHHTKGHFFLC</sequence>
<keyword evidence="2" id="KW-1185">Reference proteome</keyword>
<dbReference type="AlphaFoldDB" id="A0A8H7UC84"/>
<comment type="caution">
    <text evidence="1">The sequence shown here is derived from an EMBL/GenBank/DDBJ whole genome shotgun (WGS) entry which is preliminary data.</text>
</comment>
<organism evidence="1 2">
    <name type="scientific">Umbelopsis vinacea</name>
    <dbReference type="NCBI Taxonomy" id="44442"/>
    <lineage>
        <taxon>Eukaryota</taxon>
        <taxon>Fungi</taxon>
        <taxon>Fungi incertae sedis</taxon>
        <taxon>Mucoromycota</taxon>
        <taxon>Mucoromycotina</taxon>
        <taxon>Umbelopsidomycetes</taxon>
        <taxon>Umbelopsidales</taxon>
        <taxon>Umbelopsidaceae</taxon>
        <taxon>Umbelopsis</taxon>
    </lineage>
</organism>
<dbReference type="EMBL" id="JAEPRA010000012">
    <property type="protein sequence ID" value="KAG2177605.1"/>
    <property type="molecule type" value="Genomic_DNA"/>
</dbReference>
<gene>
    <name evidence="1" type="ORF">INT44_008117</name>
</gene>
<protein>
    <submittedName>
        <fullName evidence="1">Uncharacterized protein</fullName>
    </submittedName>
</protein>
<evidence type="ECO:0000313" key="1">
    <source>
        <dbReference type="EMBL" id="KAG2177605.1"/>
    </source>
</evidence>